<name>A0ABQ8VD10_9AGAR</name>
<gene>
    <name evidence="2" type="ORF">C8R41DRAFT_836591</name>
</gene>
<evidence type="ECO:0000313" key="3">
    <source>
        <dbReference type="Proteomes" id="UP001150217"/>
    </source>
</evidence>
<comment type="caution">
    <text evidence="2">The sequence shown here is derived from an EMBL/GenBank/DDBJ whole genome shotgun (WGS) entry which is preliminary data.</text>
</comment>
<sequence length="268" mass="29234">MEVQGQVGDHTLAVGFPTGSAFLLGRQLPKSRSEAHLKRSNFHSFSPSSSHFPNTALVVVFRSDIHTILRKILLTLVETSMQSRLSGMNLYLKICFITILSVACVVVLPVSGSELVHRADQAGPANQQHDLGDRHIPWKIMITFFFPLEMTPEASSVLAHREGIAASIHNEIAANTDIATRYRISTLKQIPSLLPPGISYEGDVSLRLTWNGPNHVFESRGKITANGGISEVNTIDVEISFPAGDAGIGIRMPGVPEEIAFTVPVYRT</sequence>
<dbReference type="Proteomes" id="UP001150217">
    <property type="component" value="Unassembled WGS sequence"/>
</dbReference>
<accession>A0ABQ8VD10</accession>
<proteinExistence type="predicted"/>
<protein>
    <submittedName>
        <fullName evidence="2">Uncharacterized protein</fullName>
    </submittedName>
</protein>
<dbReference type="EMBL" id="JANVFT010000046">
    <property type="protein sequence ID" value="KAJ4488684.1"/>
    <property type="molecule type" value="Genomic_DNA"/>
</dbReference>
<organism evidence="2 3">
    <name type="scientific">Lentinula lateritia</name>
    <dbReference type="NCBI Taxonomy" id="40482"/>
    <lineage>
        <taxon>Eukaryota</taxon>
        <taxon>Fungi</taxon>
        <taxon>Dikarya</taxon>
        <taxon>Basidiomycota</taxon>
        <taxon>Agaricomycotina</taxon>
        <taxon>Agaricomycetes</taxon>
        <taxon>Agaricomycetidae</taxon>
        <taxon>Agaricales</taxon>
        <taxon>Marasmiineae</taxon>
        <taxon>Omphalotaceae</taxon>
        <taxon>Lentinula</taxon>
    </lineage>
</organism>
<feature type="transmembrane region" description="Helical" evidence="1">
    <location>
        <begin position="90"/>
        <end position="110"/>
    </location>
</feature>
<keyword evidence="3" id="KW-1185">Reference proteome</keyword>
<evidence type="ECO:0000256" key="1">
    <source>
        <dbReference type="SAM" id="Phobius"/>
    </source>
</evidence>
<reference evidence="2" key="1">
    <citation type="submission" date="2022-08" db="EMBL/GenBank/DDBJ databases">
        <title>A Global Phylogenomic Analysis of the Shiitake Genus Lentinula.</title>
        <authorList>
            <consortium name="DOE Joint Genome Institute"/>
            <person name="Sierra-Patev S."/>
            <person name="Min B."/>
            <person name="Naranjo-Ortiz M."/>
            <person name="Looney B."/>
            <person name="Konkel Z."/>
            <person name="Slot J.C."/>
            <person name="Sakamoto Y."/>
            <person name="Steenwyk J.L."/>
            <person name="Rokas A."/>
            <person name="Carro J."/>
            <person name="Camarero S."/>
            <person name="Ferreira P."/>
            <person name="Molpeceres G."/>
            <person name="Ruiz-Duenas F.J."/>
            <person name="Serrano A."/>
            <person name="Henrissat B."/>
            <person name="Drula E."/>
            <person name="Hughes K.W."/>
            <person name="Mata J.L."/>
            <person name="Ishikawa N.K."/>
            <person name="Vargas-Isla R."/>
            <person name="Ushijima S."/>
            <person name="Smith C.A."/>
            <person name="Ahrendt S."/>
            <person name="Andreopoulos W."/>
            <person name="He G."/>
            <person name="Labutti K."/>
            <person name="Lipzen A."/>
            <person name="Ng V."/>
            <person name="Riley R."/>
            <person name="Sandor L."/>
            <person name="Barry K."/>
            <person name="Martinez A.T."/>
            <person name="Xiao Y."/>
            <person name="Gibbons J.G."/>
            <person name="Terashima K."/>
            <person name="Grigoriev I.V."/>
            <person name="Hibbett D.S."/>
        </authorList>
    </citation>
    <scope>NUCLEOTIDE SEQUENCE</scope>
    <source>
        <strain evidence="2">RHP3577 ss4</strain>
    </source>
</reference>
<keyword evidence="1" id="KW-0812">Transmembrane</keyword>
<evidence type="ECO:0000313" key="2">
    <source>
        <dbReference type="EMBL" id="KAJ4488684.1"/>
    </source>
</evidence>
<keyword evidence="1" id="KW-1133">Transmembrane helix</keyword>
<keyword evidence="1" id="KW-0472">Membrane</keyword>